<evidence type="ECO:0000313" key="2">
    <source>
        <dbReference type="Proteomes" id="UP000320551"/>
    </source>
</evidence>
<dbReference type="EMBL" id="SFBK01000310">
    <property type="protein sequence ID" value="TRU16354.1"/>
    <property type="molecule type" value="Genomic_DNA"/>
</dbReference>
<dbReference type="InterPro" id="IPR029044">
    <property type="entry name" value="Nucleotide-diphossugar_trans"/>
</dbReference>
<protein>
    <submittedName>
        <fullName evidence="1">Glycosyltransferase family 2 protein</fullName>
    </submittedName>
</protein>
<reference evidence="1 2" key="1">
    <citation type="submission" date="2019-01" db="EMBL/GenBank/DDBJ databases">
        <title>Coherence of Microcystis species and biogeography revealed through population genomics.</title>
        <authorList>
            <person name="Perez-Carrascal O.M."/>
            <person name="Terrat Y."/>
            <person name="Giani A."/>
            <person name="Fortin N."/>
            <person name="Tromas N."/>
            <person name="Shapiro B.J."/>
        </authorList>
    </citation>
    <scope>NUCLEOTIDE SEQUENCE [LARGE SCALE GENOMIC DNA]</scope>
    <source>
        <strain evidence="1">Ma_QC_B_20070730_S2</strain>
    </source>
</reference>
<sequence>MANFQLTTPVAFLIFNRPDTTARVFEAIRQAKPPKLLVVADGPRPDRPDDIEKCKAARAIIDGVDWDCEVLTNYSEVNLGCKNRVSSGLNWVFDTVEEAIILEDDCLPHPDFFRFCEELLEKYRDDKRIMAIGGTNVMGEWKSSVQSYHFSYHGSIWGWASWRRAWCYFDLDMRLWANQEIRNRVRDVIADNRQYQKRAIVFESVYRKEIDTWDYQWIFARLVQSGLTVIPCVNLVSNLGFAHEDATYTKSRNEFLSNLERIDMIFPIKTNEFIAIDRDYDKQVFLKVFKEMGYRIISKISEKSKLFYSLSKGLK</sequence>
<comment type="caution">
    <text evidence="1">The sequence shown here is derived from an EMBL/GenBank/DDBJ whole genome shotgun (WGS) entry which is preliminary data.</text>
</comment>
<proteinExistence type="predicted"/>
<evidence type="ECO:0000313" key="1">
    <source>
        <dbReference type="EMBL" id="TRU16354.1"/>
    </source>
</evidence>
<gene>
    <name evidence="1" type="ORF">EWV80_23740</name>
</gene>
<keyword evidence="1" id="KW-0808">Transferase</keyword>
<accession>A0A552D297</accession>
<dbReference type="Gene3D" id="3.90.550.10">
    <property type="entry name" value="Spore Coat Polysaccharide Biosynthesis Protein SpsA, Chain A"/>
    <property type="match status" value="1"/>
</dbReference>
<dbReference type="AlphaFoldDB" id="A0A552D297"/>
<organism evidence="1 2">
    <name type="scientific">Microcystis aeruginosa Ma_QC_B_20070730_S2</name>
    <dbReference type="NCBI Taxonomy" id="2486256"/>
    <lineage>
        <taxon>Bacteria</taxon>
        <taxon>Bacillati</taxon>
        <taxon>Cyanobacteriota</taxon>
        <taxon>Cyanophyceae</taxon>
        <taxon>Oscillatoriophycideae</taxon>
        <taxon>Chroococcales</taxon>
        <taxon>Microcystaceae</taxon>
        <taxon>Microcystis</taxon>
    </lineage>
</organism>
<dbReference type="Proteomes" id="UP000320551">
    <property type="component" value="Unassembled WGS sequence"/>
</dbReference>
<dbReference type="SUPFAM" id="SSF53448">
    <property type="entry name" value="Nucleotide-diphospho-sugar transferases"/>
    <property type="match status" value="1"/>
</dbReference>
<name>A0A552D297_MICAE</name>
<dbReference type="GO" id="GO:0016740">
    <property type="term" value="F:transferase activity"/>
    <property type="evidence" value="ECO:0007669"/>
    <property type="project" value="UniProtKB-KW"/>
</dbReference>